<feature type="transmembrane region" description="Helical" evidence="10">
    <location>
        <begin position="298"/>
        <end position="316"/>
    </location>
</feature>
<dbReference type="EMBL" id="JBHTLY010000005">
    <property type="protein sequence ID" value="MFD1202538.1"/>
    <property type="molecule type" value="Genomic_DNA"/>
</dbReference>
<dbReference type="InterPro" id="IPR050482">
    <property type="entry name" value="Sensor_HK_TwoCompSys"/>
</dbReference>
<feature type="transmembrane region" description="Helical" evidence="10">
    <location>
        <begin position="41"/>
        <end position="63"/>
    </location>
</feature>
<feature type="transmembrane region" description="Helical" evidence="10">
    <location>
        <begin position="373"/>
        <end position="394"/>
    </location>
</feature>
<organism evidence="14 15">
    <name type="scientific">Leucobacter albus</name>
    <dbReference type="NCBI Taxonomy" id="272210"/>
    <lineage>
        <taxon>Bacteria</taxon>
        <taxon>Bacillati</taxon>
        <taxon>Actinomycetota</taxon>
        <taxon>Actinomycetes</taxon>
        <taxon>Micrococcales</taxon>
        <taxon>Microbacteriaceae</taxon>
        <taxon>Leucobacter</taxon>
    </lineage>
</organism>
<feature type="region of interest" description="Disordered" evidence="9">
    <location>
        <begin position="1"/>
        <end position="26"/>
    </location>
</feature>
<keyword evidence="5" id="KW-0547">Nucleotide-binding</keyword>
<evidence type="ECO:0000313" key="14">
    <source>
        <dbReference type="EMBL" id="MFD1202538.1"/>
    </source>
</evidence>
<name>A0ABW3TRT4_9MICO</name>
<accession>A0ABW3TRT4</accession>
<evidence type="ECO:0000256" key="5">
    <source>
        <dbReference type="ARBA" id="ARBA00022741"/>
    </source>
</evidence>
<feature type="domain" description="Histidine kinase/HSP90-like ATPase" evidence="11">
    <location>
        <begin position="565"/>
        <end position="651"/>
    </location>
</feature>
<keyword evidence="10" id="KW-0812">Transmembrane</keyword>
<dbReference type="PANTHER" id="PTHR24421">
    <property type="entry name" value="NITRATE/NITRITE SENSOR PROTEIN NARX-RELATED"/>
    <property type="match status" value="1"/>
</dbReference>
<dbReference type="InterPro" id="IPR011712">
    <property type="entry name" value="Sig_transdc_His_kin_sub3_dim/P"/>
</dbReference>
<dbReference type="Proteomes" id="UP001597181">
    <property type="component" value="Unassembled WGS sequence"/>
</dbReference>
<keyword evidence="8" id="KW-0902">Two-component regulatory system</keyword>
<dbReference type="Gene3D" id="3.30.565.10">
    <property type="entry name" value="Histidine kinase-like ATPase, C-terminal domain"/>
    <property type="match status" value="1"/>
</dbReference>
<feature type="domain" description="Putative sensor" evidence="13">
    <location>
        <begin position="43"/>
        <end position="232"/>
    </location>
</feature>
<evidence type="ECO:0000256" key="8">
    <source>
        <dbReference type="ARBA" id="ARBA00023012"/>
    </source>
</evidence>
<evidence type="ECO:0000259" key="12">
    <source>
        <dbReference type="Pfam" id="PF07730"/>
    </source>
</evidence>
<keyword evidence="7" id="KW-0067">ATP-binding</keyword>
<evidence type="ECO:0000256" key="2">
    <source>
        <dbReference type="ARBA" id="ARBA00012438"/>
    </source>
</evidence>
<feature type="transmembrane region" description="Helical" evidence="10">
    <location>
        <begin position="347"/>
        <end position="366"/>
    </location>
</feature>
<evidence type="ECO:0000256" key="7">
    <source>
        <dbReference type="ARBA" id="ARBA00022840"/>
    </source>
</evidence>
<evidence type="ECO:0000259" key="11">
    <source>
        <dbReference type="Pfam" id="PF02518"/>
    </source>
</evidence>
<dbReference type="Pfam" id="PF13796">
    <property type="entry name" value="Sensor"/>
    <property type="match status" value="1"/>
</dbReference>
<dbReference type="Pfam" id="PF02518">
    <property type="entry name" value="HATPase_c"/>
    <property type="match status" value="1"/>
</dbReference>
<dbReference type="Gene3D" id="1.20.5.1930">
    <property type="match status" value="1"/>
</dbReference>
<evidence type="ECO:0000256" key="1">
    <source>
        <dbReference type="ARBA" id="ARBA00000085"/>
    </source>
</evidence>
<feature type="transmembrane region" description="Helical" evidence="10">
    <location>
        <begin position="69"/>
        <end position="89"/>
    </location>
</feature>
<keyword evidence="15" id="KW-1185">Reference proteome</keyword>
<dbReference type="EC" id="2.7.13.3" evidence="2"/>
<evidence type="ECO:0000256" key="4">
    <source>
        <dbReference type="ARBA" id="ARBA00022679"/>
    </source>
</evidence>
<protein>
    <recommendedName>
        <fullName evidence="2">histidine kinase</fullName>
        <ecNumber evidence="2">2.7.13.3</ecNumber>
    </recommendedName>
</protein>
<comment type="catalytic activity">
    <reaction evidence="1">
        <text>ATP + protein L-histidine = ADP + protein N-phospho-L-histidine.</text>
        <dbReference type="EC" id="2.7.13.3"/>
    </reaction>
</comment>
<feature type="transmembrane region" description="Helical" evidence="10">
    <location>
        <begin position="323"/>
        <end position="341"/>
    </location>
</feature>
<dbReference type="CDD" id="cd16917">
    <property type="entry name" value="HATPase_UhpB-NarQ-NarX-like"/>
    <property type="match status" value="1"/>
</dbReference>
<evidence type="ECO:0000259" key="13">
    <source>
        <dbReference type="Pfam" id="PF13796"/>
    </source>
</evidence>
<evidence type="ECO:0000256" key="9">
    <source>
        <dbReference type="SAM" id="MobiDB-lite"/>
    </source>
</evidence>
<dbReference type="RefSeq" id="WP_343960510.1">
    <property type="nucleotide sequence ID" value="NZ_BAAAKZ010000008.1"/>
</dbReference>
<comment type="caution">
    <text evidence="14">The sequence shown here is derived from an EMBL/GenBank/DDBJ whole genome shotgun (WGS) entry which is preliminary data.</text>
</comment>
<feature type="transmembrane region" description="Helical" evidence="10">
    <location>
        <begin position="400"/>
        <end position="424"/>
    </location>
</feature>
<feature type="transmembrane region" description="Helical" evidence="10">
    <location>
        <begin position="136"/>
        <end position="165"/>
    </location>
</feature>
<feature type="domain" description="Signal transduction histidine kinase subgroup 3 dimerisation and phosphoacceptor" evidence="12">
    <location>
        <begin position="449"/>
        <end position="514"/>
    </location>
</feature>
<keyword evidence="10" id="KW-1133">Transmembrane helix</keyword>
<evidence type="ECO:0000256" key="3">
    <source>
        <dbReference type="ARBA" id="ARBA00022553"/>
    </source>
</evidence>
<proteinExistence type="predicted"/>
<dbReference type="InterPro" id="IPR036890">
    <property type="entry name" value="HATPase_C_sf"/>
</dbReference>
<dbReference type="InterPro" id="IPR025828">
    <property type="entry name" value="Put_sensor_dom"/>
</dbReference>
<evidence type="ECO:0000313" key="15">
    <source>
        <dbReference type="Proteomes" id="UP001597181"/>
    </source>
</evidence>
<feature type="transmembrane region" description="Helical" evidence="10">
    <location>
        <begin position="271"/>
        <end position="292"/>
    </location>
</feature>
<keyword evidence="4" id="KW-0808">Transferase</keyword>
<feature type="transmembrane region" description="Helical" evidence="10">
    <location>
        <begin position="201"/>
        <end position="223"/>
    </location>
</feature>
<keyword evidence="10" id="KW-0472">Membrane</keyword>
<gene>
    <name evidence="14" type="ORF">ACFQ3U_11605</name>
</gene>
<evidence type="ECO:0000256" key="10">
    <source>
        <dbReference type="SAM" id="Phobius"/>
    </source>
</evidence>
<evidence type="ECO:0000256" key="6">
    <source>
        <dbReference type="ARBA" id="ARBA00022777"/>
    </source>
</evidence>
<keyword evidence="3" id="KW-0597">Phosphoprotein</keyword>
<keyword evidence="6 14" id="KW-0418">Kinase</keyword>
<dbReference type="PANTHER" id="PTHR24421:SF10">
    <property type="entry name" value="NITRATE_NITRITE SENSOR PROTEIN NARQ"/>
    <property type="match status" value="1"/>
</dbReference>
<dbReference type="Pfam" id="PF07730">
    <property type="entry name" value="HisKA_3"/>
    <property type="match status" value="1"/>
</dbReference>
<dbReference type="GO" id="GO:0016301">
    <property type="term" value="F:kinase activity"/>
    <property type="evidence" value="ECO:0007669"/>
    <property type="project" value="UniProtKB-KW"/>
</dbReference>
<dbReference type="InterPro" id="IPR003594">
    <property type="entry name" value="HATPase_dom"/>
</dbReference>
<sequence length="651" mass="67087">MAFISAPTDAVPAAARPHSGSAPRSGAWTRLTSPAMVGRDLGYVLPGFFISLFAFALLIPLAAIGLSTLIIWVGAVILPFALILATKFAELSRLRARWWGADVQTPNYRPQAPGLGGLARVMQDPRRWLDLAFETLVAFPVRCVTFSIGIGWLSAALGGTTWMLWSWSLPKNDSVFPGNMLQAVSGGAIPAEAAYSRTAEALTYTAFGLVALALLPLVVRALAVIDVALTRAGLGAAPHGPLTGHTASAPASMVPSAADGQQPASQSIPTGWSWILVGFAAVATLAVTWPLLSALYGMHPAISMIFGLGQATILPLALRQPAVAIALGALTPAAAALVTATPAGLPWPWPITMLIVQALLVFLLGLRSHWRWVLAAWALPQLAVIAAVVIAGAAFTPGTITSLVVCSSISLGLGLVGIVAQALLEDRGALREERRHSAELDAKQRELSERNLVARELHDVVAHSMSVVSIQANTAKYRIPGLGAEAEAEFEAIAQSSRQALGEMRGLLATLRDSDGTAPLAPQPTLADLPALIESSRQSGATITYQATGFDTAPSPAVPASTALTAYRVAQEALSNAIRHAPGSAIDVAAQLSGSAVTISVRNGAASAPAGPSAGSGMGLAGLGERVAALGGTFEAGADGDGFAVRATLPL</sequence>
<reference evidence="15" key="1">
    <citation type="journal article" date="2019" name="Int. J. Syst. Evol. Microbiol.">
        <title>The Global Catalogue of Microorganisms (GCM) 10K type strain sequencing project: providing services to taxonomists for standard genome sequencing and annotation.</title>
        <authorList>
            <consortium name="The Broad Institute Genomics Platform"/>
            <consortium name="The Broad Institute Genome Sequencing Center for Infectious Disease"/>
            <person name="Wu L."/>
            <person name="Ma J."/>
        </authorList>
    </citation>
    <scope>NUCLEOTIDE SEQUENCE [LARGE SCALE GENOMIC DNA]</scope>
    <source>
        <strain evidence="15">CCUG 50213</strain>
    </source>
</reference>
<dbReference type="SUPFAM" id="SSF55874">
    <property type="entry name" value="ATPase domain of HSP90 chaperone/DNA topoisomerase II/histidine kinase"/>
    <property type="match status" value="1"/>
</dbReference>